<dbReference type="AlphaFoldDB" id="A0AAD7UND1"/>
<evidence type="ECO:0000313" key="8">
    <source>
        <dbReference type="EMBL" id="KAJ8611966.1"/>
    </source>
</evidence>
<dbReference type="InterPro" id="IPR005123">
    <property type="entry name" value="Oxoglu/Fe-dep_dioxygenase_dom"/>
</dbReference>
<gene>
    <name evidence="8" type="ORF">CTAYLR_004343</name>
</gene>
<comment type="cofactor">
    <cofactor evidence="1">
        <name>L-ascorbate</name>
        <dbReference type="ChEBI" id="CHEBI:38290"/>
    </cofactor>
</comment>
<dbReference type="GO" id="GO:0031418">
    <property type="term" value="F:L-ascorbic acid binding"/>
    <property type="evidence" value="ECO:0007669"/>
    <property type="project" value="InterPro"/>
</dbReference>
<evidence type="ECO:0000256" key="6">
    <source>
        <dbReference type="SAM" id="SignalP"/>
    </source>
</evidence>
<keyword evidence="4" id="KW-0560">Oxidoreductase</keyword>
<dbReference type="PANTHER" id="PTHR14650:SF1">
    <property type="entry name" value="2-OXOGLUTARATE AND IRON-DEPENDENT OXYGENASE DOMAIN-CONTAINING PROTEIN 3"/>
    <property type="match status" value="1"/>
</dbReference>
<keyword evidence="9" id="KW-1185">Reference proteome</keyword>
<sequence length="288" mass="32952">MFVFGRRRWWWVACSLAVLVAWRVSRNDKEVVKRDDVAAVPRRWPVACAETTSACGGACDRVLIDDWLGNAEIDGLIGIATRGMAMAPSSEGGPTIFDANSGYVMAPGARLANVYARGEPVFSRQELELYRGVIRRLKHRLEEAFPTDRPLVFTAPTFVARLSGQNASWEPKEPHDEYWHPHVDKQNTHHYDYSGLLYLSDYDKDFEGGLFEFFRAGTNDTALAIQPRRGRLLLFAASQENRHRVRRVTAGLRFALSFWFSCDPTFEFTDFLDGQMHVRFREERRAMP</sequence>
<dbReference type="Proteomes" id="UP001230188">
    <property type="component" value="Unassembled WGS sequence"/>
</dbReference>
<dbReference type="GO" id="GO:0051213">
    <property type="term" value="F:dioxygenase activity"/>
    <property type="evidence" value="ECO:0007669"/>
    <property type="project" value="UniProtKB-KW"/>
</dbReference>
<dbReference type="PROSITE" id="PS51471">
    <property type="entry name" value="FE2OG_OXY"/>
    <property type="match status" value="1"/>
</dbReference>
<dbReference type="EMBL" id="JAQMWT010000059">
    <property type="protein sequence ID" value="KAJ8611966.1"/>
    <property type="molecule type" value="Genomic_DNA"/>
</dbReference>
<dbReference type="Gene3D" id="2.60.120.620">
    <property type="entry name" value="q2cbj1_9rhob like domain"/>
    <property type="match status" value="1"/>
</dbReference>
<keyword evidence="2" id="KW-0479">Metal-binding</keyword>
<comment type="caution">
    <text evidence="8">The sequence shown here is derived from an EMBL/GenBank/DDBJ whole genome shotgun (WGS) entry which is preliminary data.</text>
</comment>
<dbReference type="GO" id="GO:0016020">
    <property type="term" value="C:membrane"/>
    <property type="evidence" value="ECO:0007669"/>
    <property type="project" value="TreeGrafter"/>
</dbReference>
<keyword evidence="5" id="KW-0408">Iron</keyword>
<feature type="signal peptide" evidence="6">
    <location>
        <begin position="1"/>
        <end position="27"/>
    </location>
</feature>
<dbReference type="Pfam" id="PF13640">
    <property type="entry name" value="2OG-FeII_Oxy_3"/>
    <property type="match status" value="1"/>
</dbReference>
<dbReference type="InterPro" id="IPR006620">
    <property type="entry name" value="Pro_4_hyd_alph"/>
</dbReference>
<evidence type="ECO:0000256" key="2">
    <source>
        <dbReference type="ARBA" id="ARBA00022723"/>
    </source>
</evidence>
<dbReference type="GO" id="GO:0016705">
    <property type="term" value="F:oxidoreductase activity, acting on paired donors, with incorporation or reduction of molecular oxygen"/>
    <property type="evidence" value="ECO:0007669"/>
    <property type="project" value="InterPro"/>
</dbReference>
<feature type="domain" description="Fe2OG dioxygenase" evidence="7">
    <location>
        <begin position="156"/>
        <end position="262"/>
    </location>
</feature>
<evidence type="ECO:0000256" key="4">
    <source>
        <dbReference type="ARBA" id="ARBA00023002"/>
    </source>
</evidence>
<evidence type="ECO:0000313" key="9">
    <source>
        <dbReference type="Proteomes" id="UP001230188"/>
    </source>
</evidence>
<name>A0AAD7UND1_9STRA</name>
<keyword evidence="3" id="KW-0223">Dioxygenase</keyword>
<dbReference type="SMART" id="SM00702">
    <property type="entry name" value="P4Hc"/>
    <property type="match status" value="1"/>
</dbReference>
<evidence type="ECO:0000259" key="7">
    <source>
        <dbReference type="PROSITE" id="PS51471"/>
    </source>
</evidence>
<dbReference type="InterPro" id="IPR039210">
    <property type="entry name" value="OGFOD3"/>
</dbReference>
<protein>
    <recommendedName>
        <fullName evidence="7">Fe2OG dioxygenase domain-containing protein</fullName>
    </recommendedName>
</protein>
<reference evidence="8" key="1">
    <citation type="submission" date="2023-01" db="EMBL/GenBank/DDBJ databases">
        <title>Metagenome sequencing of chrysophaentin producing Chrysophaeum taylorii.</title>
        <authorList>
            <person name="Davison J."/>
            <person name="Bewley C."/>
        </authorList>
    </citation>
    <scope>NUCLEOTIDE SEQUENCE</scope>
    <source>
        <strain evidence="8">NIES-1699</strain>
    </source>
</reference>
<dbReference type="GO" id="GO:0005506">
    <property type="term" value="F:iron ion binding"/>
    <property type="evidence" value="ECO:0007669"/>
    <property type="project" value="InterPro"/>
</dbReference>
<proteinExistence type="predicted"/>
<dbReference type="InterPro" id="IPR044862">
    <property type="entry name" value="Pro_4_hyd_alph_FE2OG_OXY"/>
</dbReference>
<accession>A0AAD7UND1</accession>
<feature type="chain" id="PRO_5041970586" description="Fe2OG dioxygenase domain-containing protein" evidence="6">
    <location>
        <begin position="28"/>
        <end position="288"/>
    </location>
</feature>
<keyword evidence="6" id="KW-0732">Signal</keyword>
<dbReference type="PANTHER" id="PTHR14650">
    <property type="entry name" value="PROLYL HYDROXYLASE-RELATED"/>
    <property type="match status" value="1"/>
</dbReference>
<evidence type="ECO:0000256" key="1">
    <source>
        <dbReference type="ARBA" id="ARBA00001961"/>
    </source>
</evidence>
<evidence type="ECO:0000256" key="3">
    <source>
        <dbReference type="ARBA" id="ARBA00022964"/>
    </source>
</evidence>
<evidence type="ECO:0000256" key="5">
    <source>
        <dbReference type="ARBA" id="ARBA00023004"/>
    </source>
</evidence>
<organism evidence="8 9">
    <name type="scientific">Chrysophaeum taylorii</name>
    <dbReference type="NCBI Taxonomy" id="2483200"/>
    <lineage>
        <taxon>Eukaryota</taxon>
        <taxon>Sar</taxon>
        <taxon>Stramenopiles</taxon>
        <taxon>Ochrophyta</taxon>
        <taxon>Pelagophyceae</taxon>
        <taxon>Pelagomonadales</taxon>
        <taxon>Pelagomonadaceae</taxon>
        <taxon>Chrysophaeum</taxon>
    </lineage>
</organism>